<dbReference type="InterPro" id="IPR013658">
    <property type="entry name" value="SGL"/>
</dbReference>
<name>A0A8T9C0S9_9HELO</name>
<gene>
    <name evidence="2" type="primary">gnl</name>
    <name evidence="2" type="ORF">LSUE1_G004876</name>
</gene>
<keyword evidence="3" id="KW-1185">Reference proteome</keyword>
<proteinExistence type="predicted"/>
<dbReference type="Proteomes" id="UP000469558">
    <property type="component" value="Unassembled WGS sequence"/>
</dbReference>
<evidence type="ECO:0000313" key="3">
    <source>
        <dbReference type="Proteomes" id="UP000469558"/>
    </source>
</evidence>
<sequence>MPHYNSLKIVVAAATTVFAQDFPAVNSSVSGNVVSIPSNYTYLLPEGFQGLSTEGFVETNVTNSSVQAVFEKARVAPFVAYDAEFENLVGTNASVRLVAESESEFAREAGLWVPKRNEVWMSSSVTIPPAYISVLNLETLEITRPTYTSSIVQPNGAYQYNSTIYYTSLGNSSLPYKAGIEVIDPETNTTTPYVNSYFGLHLNGVDDLTWASNQNPKTNTTQSYLFFTDVYFGNLEHDVPTAPPQLDNAVYRLDPQTQTIRPVISRTDVAIPNGIRVSPDSKKLYVSDSGSVALSGGGSSNFSAPAIYSYDLDHDMMPVNRTLFGLARDGLPDGMHVDDKGRVWTGEGEGIVVRNKEGKVIGIFNALYFQEGMSGTPITNFALAGNKLVVLAITRVWIVQLDEVVQTASKILSSDPIIVTIQERNFDYSDLEYEAVSHCRGGIDRDHQGLCDGTVIDATEHLVAALRRFCHPTLEESIGLGPPHMESGDHIYVLLGAEEPTILRKEDGDE</sequence>
<dbReference type="InterPro" id="IPR011042">
    <property type="entry name" value="6-blade_b-propeller_TolB-like"/>
</dbReference>
<dbReference type="AlphaFoldDB" id="A0A8T9C0S9"/>
<evidence type="ECO:0000313" key="2">
    <source>
        <dbReference type="EMBL" id="TVY75668.1"/>
    </source>
</evidence>
<feature type="domain" description="SMP-30/Gluconolactonase/LRE-like region" evidence="1">
    <location>
        <begin position="231"/>
        <end position="394"/>
    </location>
</feature>
<dbReference type="Gene3D" id="2.120.10.30">
    <property type="entry name" value="TolB, C-terminal domain"/>
    <property type="match status" value="1"/>
</dbReference>
<protein>
    <submittedName>
        <fullName evidence="2">Gluconolactonase</fullName>
    </submittedName>
</protein>
<comment type="caution">
    <text evidence="2">The sequence shown here is derived from an EMBL/GenBank/DDBJ whole genome shotgun (WGS) entry which is preliminary data.</text>
</comment>
<dbReference type="OrthoDB" id="423498at2759"/>
<evidence type="ECO:0000259" key="1">
    <source>
        <dbReference type="Pfam" id="PF08450"/>
    </source>
</evidence>
<dbReference type="SUPFAM" id="SSF63829">
    <property type="entry name" value="Calcium-dependent phosphotriesterase"/>
    <property type="match status" value="1"/>
</dbReference>
<dbReference type="InterPro" id="IPR052988">
    <property type="entry name" value="Oryzine_lactonohydrolase"/>
</dbReference>
<dbReference type="EMBL" id="QGMK01000986">
    <property type="protein sequence ID" value="TVY75668.1"/>
    <property type="molecule type" value="Genomic_DNA"/>
</dbReference>
<dbReference type="PANTHER" id="PTHR47064">
    <property type="entry name" value="PUTATIVE (AFU_ORTHOLOGUE AFUA_1G08990)-RELATED"/>
    <property type="match status" value="1"/>
</dbReference>
<dbReference type="Pfam" id="PF08450">
    <property type="entry name" value="SGL"/>
    <property type="match status" value="1"/>
</dbReference>
<accession>A0A8T9C0S9</accession>
<organism evidence="2 3">
    <name type="scientific">Lachnellula suecica</name>
    <dbReference type="NCBI Taxonomy" id="602035"/>
    <lineage>
        <taxon>Eukaryota</taxon>
        <taxon>Fungi</taxon>
        <taxon>Dikarya</taxon>
        <taxon>Ascomycota</taxon>
        <taxon>Pezizomycotina</taxon>
        <taxon>Leotiomycetes</taxon>
        <taxon>Helotiales</taxon>
        <taxon>Lachnaceae</taxon>
        <taxon>Lachnellula</taxon>
    </lineage>
</organism>
<reference evidence="2 3" key="1">
    <citation type="submission" date="2018-05" db="EMBL/GenBank/DDBJ databases">
        <title>Genome sequencing and assembly of the regulated plant pathogen Lachnellula willkommii and related sister species for the development of diagnostic species identification markers.</title>
        <authorList>
            <person name="Giroux E."/>
            <person name="Bilodeau G."/>
        </authorList>
    </citation>
    <scope>NUCLEOTIDE SEQUENCE [LARGE SCALE GENOMIC DNA]</scope>
    <source>
        <strain evidence="2 3">CBS 268.59</strain>
    </source>
</reference>
<dbReference type="PANTHER" id="PTHR47064:SF2">
    <property type="entry name" value="SMP-30_GLUCONOLACTONASE_LRE-LIKE REGION DOMAIN-CONTAINING PROTEIN-RELATED"/>
    <property type="match status" value="1"/>
</dbReference>